<dbReference type="AlphaFoldDB" id="A0A1W1V219"/>
<feature type="domain" description="OLD protein-like TOPRIM" evidence="1">
    <location>
        <begin position="360"/>
        <end position="424"/>
    </location>
</feature>
<keyword evidence="2" id="KW-0378">Hydrolase</keyword>
<keyword evidence="3" id="KW-1185">Reference proteome</keyword>
<evidence type="ECO:0000313" key="3">
    <source>
        <dbReference type="Proteomes" id="UP000192408"/>
    </source>
</evidence>
<dbReference type="InterPro" id="IPR022602">
    <property type="entry name" value="DUF2813"/>
</dbReference>
<accession>A0A1W1V219</accession>
<reference evidence="3" key="1">
    <citation type="submission" date="2017-04" db="EMBL/GenBank/DDBJ databases">
        <authorList>
            <person name="Varghese N."/>
            <person name="Submissions S."/>
        </authorList>
    </citation>
    <scope>NUCLEOTIDE SEQUENCE [LARGE SCALE GENOMIC DNA]</scope>
    <source>
        <strain evidence="3">DSM 23072</strain>
    </source>
</reference>
<gene>
    <name evidence="2" type="ORF">SAMN05660772_02651</name>
</gene>
<dbReference type="CDD" id="cd01026">
    <property type="entry name" value="TOPRIM_OLD"/>
    <property type="match status" value="1"/>
</dbReference>
<dbReference type="GO" id="GO:0004519">
    <property type="term" value="F:endonuclease activity"/>
    <property type="evidence" value="ECO:0007669"/>
    <property type="project" value="UniProtKB-KW"/>
</dbReference>
<dbReference type="GO" id="GO:0006302">
    <property type="term" value="P:double-strand break repair"/>
    <property type="evidence" value="ECO:0007669"/>
    <property type="project" value="TreeGrafter"/>
</dbReference>
<dbReference type="Pfam" id="PF20469">
    <property type="entry name" value="OLD-like_TOPRIM"/>
    <property type="match status" value="1"/>
</dbReference>
<dbReference type="PANTHER" id="PTHR32182">
    <property type="entry name" value="DNA REPLICATION AND REPAIR PROTEIN RECF"/>
    <property type="match status" value="1"/>
</dbReference>
<organism evidence="2 3">
    <name type="scientific">Pasteurella testudinis DSM 23072</name>
    <dbReference type="NCBI Taxonomy" id="1122938"/>
    <lineage>
        <taxon>Bacteria</taxon>
        <taxon>Pseudomonadati</taxon>
        <taxon>Pseudomonadota</taxon>
        <taxon>Gammaproteobacteria</taxon>
        <taxon>Pasteurellales</taxon>
        <taxon>Pasteurellaceae</taxon>
        <taxon>Pasteurella</taxon>
    </lineage>
</organism>
<sequence>MYLKQVDVVGFRGLNRLSLQLRSNMVLIGENSWGKSSLLDALSLILNPEKRLYQFKPNDFHLALEEYQELSSDNPVPKRNHHCMVLFTFSESYHGERDRQECRFYQPLFSDHEDGYARIYMRVSGELNDGKTSTEYSFLDGQGDKISLRNPRKLVSLIISRHPVFRFRDARLQRHYHTIRPFCIKGECEGDILQAEIHSVALLLQYYFLNNQDRLLWQRQMHDTSKMWGQVKSLCQRLLQEENGSLKKRILYYLSSMFERGKGIKFSKQTRPIILFEDLETRLHPRMVAIGWELASHLPLQRITTSNSVELLAYVRLEHICRLVRYQNQTKAYQLARRDLGKEDMRRLSFHVHYNRSLALFSRIWVMVEGETEVWILTELAHLLNINLEMEGIRIIEFAQSGLRPLIKYCKKMGIEWFVLTDGDNAGWKYSDTVKNMIEANESVYSRLLTLPKKDIEHFFYSEGFENVFYRLANHVPQRNQVVSKIIQRAIQRASKPDLAIALSDEMEKRGVNSIPLLFKQMFYKIMQLSKQQERGDR</sequence>
<dbReference type="SUPFAM" id="SSF52540">
    <property type="entry name" value="P-loop containing nucleoside triphosphate hydrolases"/>
    <property type="match status" value="1"/>
</dbReference>
<dbReference type="Gene3D" id="3.40.50.300">
    <property type="entry name" value="P-loop containing nucleotide triphosphate hydrolases"/>
    <property type="match status" value="1"/>
</dbReference>
<dbReference type="InterPro" id="IPR034139">
    <property type="entry name" value="TOPRIM_OLD"/>
</dbReference>
<proteinExistence type="predicted"/>
<keyword evidence="2" id="KW-0540">Nuclease</keyword>
<protein>
    <submittedName>
        <fullName evidence="2">Putative ATP-dependent endonuclease of the OLD family</fullName>
    </submittedName>
</protein>
<name>A0A1W1V219_9PAST</name>
<dbReference type="Pfam" id="PF11398">
    <property type="entry name" value="DUF2813"/>
    <property type="match status" value="1"/>
</dbReference>
<dbReference type="EMBL" id="FWWV01000028">
    <property type="protein sequence ID" value="SMB87064.1"/>
    <property type="molecule type" value="Genomic_DNA"/>
</dbReference>
<evidence type="ECO:0000259" key="1">
    <source>
        <dbReference type="Pfam" id="PF20469"/>
    </source>
</evidence>
<keyword evidence="2" id="KW-0255">Endonuclease</keyword>
<dbReference type="STRING" id="1122938.SAMN05660772_02651"/>
<dbReference type="InterPro" id="IPR027417">
    <property type="entry name" value="P-loop_NTPase"/>
</dbReference>
<dbReference type="PANTHER" id="PTHR32182:SF19">
    <property type="entry name" value="HOMOLOGY WITH RECF PROTEIN"/>
    <property type="match status" value="1"/>
</dbReference>
<evidence type="ECO:0000313" key="2">
    <source>
        <dbReference type="EMBL" id="SMB87064.1"/>
    </source>
</evidence>
<dbReference type="GO" id="GO:0000731">
    <property type="term" value="P:DNA synthesis involved in DNA repair"/>
    <property type="evidence" value="ECO:0007669"/>
    <property type="project" value="TreeGrafter"/>
</dbReference>
<dbReference type="RefSeq" id="WP_084257447.1">
    <property type="nucleotide sequence ID" value="NZ_FWWV01000028.1"/>
</dbReference>
<dbReference type="Proteomes" id="UP000192408">
    <property type="component" value="Unassembled WGS sequence"/>
</dbReference>